<dbReference type="PANTHER" id="PTHR41521">
    <property type="match status" value="1"/>
</dbReference>
<comment type="caution">
    <text evidence="2">The sequence shown here is derived from an EMBL/GenBank/DDBJ whole genome shotgun (WGS) entry which is preliminary data.</text>
</comment>
<dbReference type="EMBL" id="JAZIBG010000019">
    <property type="protein sequence ID" value="MEF7613799.1"/>
    <property type="molecule type" value="Genomic_DNA"/>
</dbReference>
<reference evidence="2 3" key="1">
    <citation type="submission" date="2024-02" db="EMBL/GenBank/DDBJ databases">
        <title>Genome sequence of Aquincola sp. MAHUQ-54.</title>
        <authorList>
            <person name="Huq M.A."/>
        </authorList>
    </citation>
    <scope>NUCLEOTIDE SEQUENCE [LARGE SCALE GENOMIC DNA]</scope>
    <source>
        <strain evidence="2 3">MAHUQ-54</strain>
    </source>
</reference>
<protein>
    <submittedName>
        <fullName evidence="2">DUF1330 domain-containing protein</fullName>
    </submittedName>
</protein>
<dbReference type="AlphaFoldDB" id="A0AAW9QDL1"/>
<dbReference type="RefSeq" id="WP_332288735.1">
    <property type="nucleotide sequence ID" value="NZ_JAZIBG010000019.1"/>
</dbReference>
<evidence type="ECO:0000259" key="1">
    <source>
        <dbReference type="Pfam" id="PF07045"/>
    </source>
</evidence>
<organism evidence="2 3">
    <name type="scientific">Aquincola agrisoli</name>
    <dbReference type="NCBI Taxonomy" id="3119538"/>
    <lineage>
        <taxon>Bacteria</taxon>
        <taxon>Pseudomonadati</taxon>
        <taxon>Pseudomonadota</taxon>
        <taxon>Betaproteobacteria</taxon>
        <taxon>Burkholderiales</taxon>
        <taxon>Sphaerotilaceae</taxon>
        <taxon>Aquincola</taxon>
    </lineage>
</organism>
<feature type="domain" description="DUF1330" evidence="1">
    <location>
        <begin position="3"/>
        <end position="95"/>
    </location>
</feature>
<dbReference type="Proteomes" id="UP001336250">
    <property type="component" value="Unassembled WGS sequence"/>
</dbReference>
<sequence length="96" mass="10301">MPKAYWVTMYRAVKDAEKVAAYAKLAGPALTSAGGRFIARGEPSTIYELGSKQRTVVIEFESVDQAVEAHDSPAYQEALAVLGDGAERDIRIVGGI</sequence>
<proteinExistence type="predicted"/>
<keyword evidence="3" id="KW-1185">Reference proteome</keyword>
<dbReference type="Gene3D" id="3.30.70.100">
    <property type="match status" value="1"/>
</dbReference>
<gene>
    <name evidence="2" type="ORF">V4F39_07745</name>
</gene>
<dbReference type="SUPFAM" id="SSF54909">
    <property type="entry name" value="Dimeric alpha+beta barrel"/>
    <property type="match status" value="1"/>
</dbReference>
<dbReference type="PANTHER" id="PTHR41521:SF4">
    <property type="entry name" value="BLR0684 PROTEIN"/>
    <property type="match status" value="1"/>
</dbReference>
<dbReference type="InterPro" id="IPR010753">
    <property type="entry name" value="DUF1330"/>
</dbReference>
<evidence type="ECO:0000313" key="3">
    <source>
        <dbReference type="Proteomes" id="UP001336250"/>
    </source>
</evidence>
<evidence type="ECO:0000313" key="2">
    <source>
        <dbReference type="EMBL" id="MEF7613799.1"/>
    </source>
</evidence>
<name>A0AAW9QDL1_9BURK</name>
<accession>A0AAW9QDL1</accession>
<dbReference type="Pfam" id="PF07045">
    <property type="entry name" value="DUF1330"/>
    <property type="match status" value="1"/>
</dbReference>
<dbReference type="InterPro" id="IPR011008">
    <property type="entry name" value="Dimeric_a/b-barrel"/>
</dbReference>